<dbReference type="PROSITE" id="PS50011">
    <property type="entry name" value="PROTEIN_KINASE_DOM"/>
    <property type="match status" value="1"/>
</dbReference>
<dbReference type="InterPro" id="IPR025287">
    <property type="entry name" value="WAK_GUB"/>
</dbReference>
<dbReference type="PANTHER" id="PTHR46008:SF20">
    <property type="entry name" value="PROTEIN KINASE DOMAIN-CONTAINING PROTEIN"/>
    <property type="match status" value="1"/>
</dbReference>
<feature type="domain" description="Protein kinase" evidence="7">
    <location>
        <begin position="351"/>
        <end position="657"/>
    </location>
</feature>
<dbReference type="Pfam" id="PF13947">
    <property type="entry name" value="GUB_WAK_bind"/>
    <property type="match status" value="1"/>
</dbReference>
<dbReference type="Proteomes" id="UP001055439">
    <property type="component" value="Chromosome 5"/>
</dbReference>
<proteinExistence type="predicted"/>
<dbReference type="OrthoDB" id="1847747at2759"/>
<feature type="transmembrane region" description="Helical" evidence="5">
    <location>
        <begin position="297"/>
        <end position="320"/>
    </location>
</feature>
<dbReference type="EMBL" id="CP097507">
    <property type="protein sequence ID" value="URE01104.1"/>
    <property type="molecule type" value="Genomic_DNA"/>
</dbReference>
<evidence type="ECO:0000313" key="9">
    <source>
        <dbReference type="Proteomes" id="UP001055439"/>
    </source>
</evidence>
<keyword evidence="9" id="KW-1185">Reference proteome</keyword>
<dbReference type="GO" id="GO:0016020">
    <property type="term" value="C:membrane"/>
    <property type="evidence" value="ECO:0007669"/>
    <property type="project" value="UniProtKB-SubCell"/>
</dbReference>
<evidence type="ECO:0000256" key="6">
    <source>
        <dbReference type="SAM" id="SignalP"/>
    </source>
</evidence>
<keyword evidence="2 6" id="KW-0732">Signal</keyword>
<gene>
    <name evidence="8" type="ORF">MUK42_20429</name>
</gene>
<evidence type="ECO:0000256" key="5">
    <source>
        <dbReference type="SAM" id="Phobius"/>
    </source>
</evidence>
<dbReference type="Gene3D" id="3.30.200.20">
    <property type="entry name" value="Phosphorylase Kinase, domain 1"/>
    <property type="match status" value="1"/>
</dbReference>
<dbReference type="GO" id="GO:0030247">
    <property type="term" value="F:polysaccharide binding"/>
    <property type="evidence" value="ECO:0007669"/>
    <property type="project" value="InterPro"/>
</dbReference>
<dbReference type="InterPro" id="IPR001245">
    <property type="entry name" value="Ser-Thr/Tyr_kinase_cat_dom"/>
</dbReference>
<evidence type="ECO:0000256" key="4">
    <source>
        <dbReference type="ARBA" id="ARBA00022840"/>
    </source>
</evidence>
<dbReference type="Gene3D" id="1.10.510.10">
    <property type="entry name" value="Transferase(Phosphotransferase) domain 1"/>
    <property type="match status" value="1"/>
</dbReference>
<keyword evidence="5" id="KW-0812">Transmembrane</keyword>
<name>A0A9E7FW79_9LILI</name>
<dbReference type="PANTHER" id="PTHR46008">
    <property type="entry name" value="LEAF RUST 10 DISEASE-RESISTANCE LOCUS RECEPTOR-LIKE PROTEIN KINASE-LIKE 1.4"/>
    <property type="match status" value="1"/>
</dbReference>
<keyword evidence="5" id="KW-0472">Membrane</keyword>
<feature type="chain" id="PRO_5040045698" evidence="6">
    <location>
        <begin position="18"/>
        <end position="657"/>
    </location>
</feature>
<dbReference type="GO" id="GO:0005524">
    <property type="term" value="F:ATP binding"/>
    <property type="evidence" value="ECO:0007669"/>
    <property type="project" value="UniProtKB-KW"/>
</dbReference>
<evidence type="ECO:0000256" key="1">
    <source>
        <dbReference type="ARBA" id="ARBA00004167"/>
    </source>
</evidence>
<sequence>MSPLLLFLLSLLALASPSPSPSPSASASASATQVTIPNHCGESCGGLSIPFPFHLNASCGPSIPAFRLACSASDSTLRLSLPPPSDLRVVAFLPSGSLLLDYSSPAAACDRWYADVNRSFGLDSSHFFAVTADNLLRLYDCEDSSICRAGCDRIGPPAGDTGCDGNRTDFGCCYPLSDGSVWKVGNGFSVFAGFGCRGFSSWAVMRYASGDGTATAERGIEVEWAVPRGYSNGTECAEGAVVVNATAVRRGVRCACAPGLVGDGFAGGAGCFKPCGNDAQVENDRACCKGIFCKKRVVVIAGVLLSVFILLVTAALCFCLRKPIKENMSDLDPACLPNIIGKACNARQFTYKELNEATKGFEEEHKLVVDIIDGTVHSGKLGDGTLVAIQKLKCRCTKNLRKILHRAELLSRSSHRNIARIIGFCFESDNTLLIVHEHFSNGTLEEHLRHERGNGLSWYLRINIASEIASALAYLQYEISTPSYIEDLKTSDILLDIYYSAKIAGFKFLKSGLVNGSCSYVVSRDTDVVYDFGLILLELIMGSKPGNISEVVLPKIDGRKFHEILDPYLRFDDHLPPQREQLEKVVGVVVQCLSSKENGGPCMVDIVKELICILKDNMGSSSRIEPALEVTFSNSSLLQMVSMSPDSMHASLCQNAN</sequence>
<feature type="signal peptide" evidence="6">
    <location>
        <begin position="1"/>
        <end position="17"/>
    </location>
</feature>
<evidence type="ECO:0000256" key="2">
    <source>
        <dbReference type="ARBA" id="ARBA00022729"/>
    </source>
</evidence>
<evidence type="ECO:0000259" key="7">
    <source>
        <dbReference type="PROSITE" id="PS50011"/>
    </source>
</evidence>
<accession>A0A9E7FW79</accession>
<keyword evidence="4" id="KW-0067">ATP-binding</keyword>
<keyword evidence="5" id="KW-1133">Transmembrane helix</keyword>
<evidence type="ECO:0000313" key="8">
    <source>
        <dbReference type="EMBL" id="URE01104.1"/>
    </source>
</evidence>
<dbReference type="GO" id="GO:0004672">
    <property type="term" value="F:protein kinase activity"/>
    <property type="evidence" value="ECO:0007669"/>
    <property type="project" value="InterPro"/>
</dbReference>
<evidence type="ECO:0000256" key="3">
    <source>
        <dbReference type="ARBA" id="ARBA00022741"/>
    </source>
</evidence>
<dbReference type="SUPFAM" id="SSF56112">
    <property type="entry name" value="Protein kinase-like (PK-like)"/>
    <property type="match status" value="1"/>
</dbReference>
<comment type="subcellular location">
    <subcellularLocation>
        <location evidence="1">Membrane</location>
        <topology evidence="1">Single-pass membrane protein</topology>
    </subcellularLocation>
</comment>
<dbReference type="InterPro" id="IPR000719">
    <property type="entry name" value="Prot_kinase_dom"/>
</dbReference>
<reference evidence="8" key="1">
    <citation type="submission" date="2022-05" db="EMBL/GenBank/DDBJ databases">
        <title>The Musa troglodytarum L. genome provides insights into the mechanism of non-climacteric behaviour and enrichment of carotenoids.</title>
        <authorList>
            <person name="Wang J."/>
        </authorList>
    </citation>
    <scope>NUCLEOTIDE SEQUENCE</scope>
    <source>
        <tissue evidence="8">Leaf</tissue>
    </source>
</reference>
<dbReference type="InterPro" id="IPR011009">
    <property type="entry name" value="Kinase-like_dom_sf"/>
</dbReference>
<dbReference type="Pfam" id="PF07714">
    <property type="entry name" value="PK_Tyr_Ser-Thr"/>
    <property type="match status" value="1"/>
</dbReference>
<dbReference type="EMBL" id="CP097507">
    <property type="protein sequence ID" value="URE01105.1"/>
    <property type="molecule type" value="Genomic_DNA"/>
</dbReference>
<organism evidence="8 9">
    <name type="scientific">Musa troglodytarum</name>
    <name type="common">fe'i banana</name>
    <dbReference type="NCBI Taxonomy" id="320322"/>
    <lineage>
        <taxon>Eukaryota</taxon>
        <taxon>Viridiplantae</taxon>
        <taxon>Streptophyta</taxon>
        <taxon>Embryophyta</taxon>
        <taxon>Tracheophyta</taxon>
        <taxon>Spermatophyta</taxon>
        <taxon>Magnoliopsida</taxon>
        <taxon>Liliopsida</taxon>
        <taxon>Zingiberales</taxon>
        <taxon>Musaceae</taxon>
        <taxon>Musa</taxon>
    </lineage>
</organism>
<keyword evidence="3" id="KW-0547">Nucleotide-binding</keyword>
<dbReference type="AlphaFoldDB" id="A0A9E7FW79"/>
<protein>
    <submittedName>
        <fullName evidence="8">STYKc</fullName>
    </submittedName>
</protein>